<evidence type="ECO:0000313" key="5">
    <source>
        <dbReference type="EMBL" id="MDC3417173.1"/>
    </source>
</evidence>
<organism evidence="5 6">
    <name type="scientific">Aquibacillus salsiterrae</name>
    <dbReference type="NCBI Taxonomy" id="2950439"/>
    <lineage>
        <taxon>Bacteria</taxon>
        <taxon>Bacillati</taxon>
        <taxon>Bacillota</taxon>
        <taxon>Bacilli</taxon>
        <taxon>Bacillales</taxon>
        <taxon>Bacillaceae</taxon>
        <taxon>Aquibacillus</taxon>
    </lineage>
</organism>
<proteinExistence type="inferred from homology"/>
<accession>A0A9X4AGJ3</accession>
<evidence type="ECO:0000313" key="6">
    <source>
        <dbReference type="Proteomes" id="UP001145069"/>
    </source>
</evidence>
<keyword evidence="3" id="KW-0812">Transmembrane</keyword>
<evidence type="ECO:0000256" key="2">
    <source>
        <dbReference type="ARBA" id="ARBA00024438"/>
    </source>
</evidence>
<evidence type="ECO:0000256" key="3">
    <source>
        <dbReference type="SAM" id="Phobius"/>
    </source>
</evidence>
<dbReference type="RefSeq" id="WP_272446236.1">
    <property type="nucleotide sequence ID" value="NZ_JAMQKC010000006.1"/>
</dbReference>
<dbReference type="InterPro" id="IPR027383">
    <property type="entry name" value="Znf_put"/>
</dbReference>
<dbReference type="Pfam" id="PF13490">
    <property type="entry name" value="zf-HC2"/>
    <property type="match status" value="1"/>
</dbReference>
<feature type="transmembrane region" description="Helical" evidence="3">
    <location>
        <begin position="89"/>
        <end position="108"/>
    </location>
</feature>
<evidence type="ECO:0000256" key="1">
    <source>
        <dbReference type="ARBA" id="ARBA00024353"/>
    </source>
</evidence>
<reference evidence="5" key="1">
    <citation type="submission" date="2022-06" db="EMBL/GenBank/DDBJ databases">
        <title>Aquibacillus sp. a new bacterium isolated from soil saline samples.</title>
        <authorList>
            <person name="Galisteo C."/>
            <person name="De La Haba R."/>
            <person name="Sanchez-Porro C."/>
            <person name="Ventosa A."/>
        </authorList>
    </citation>
    <scope>NUCLEOTIDE SEQUENCE</scope>
    <source>
        <strain evidence="5">3ASR75-54</strain>
    </source>
</reference>
<dbReference type="Gene3D" id="1.10.10.1320">
    <property type="entry name" value="Anti-sigma factor, zinc-finger domain"/>
    <property type="match status" value="1"/>
</dbReference>
<feature type="domain" description="Putative zinc-finger" evidence="4">
    <location>
        <begin position="3"/>
        <end position="38"/>
    </location>
</feature>
<protein>
    <recommendedName>
        <fullName evidence="2">Anti-sigma-W factor RsiW</fullName>
    </recommendedName>
</protein>
<keyword evidence="6" id="KW-1185">Reference proteome</keyword>
<keyword evidence="3" id="KW-0472">Membrane</keyword>
<dbReference type="EMBL" id="JAMQKC010000006">
    <property type="protein sequence ID" value="MDC3417173.1"/>
    <property type="molecule type" value="Genomic_DNA"/>
</dbReference>
<gene>
    <name evidence="5" type="ORF">NC799_09580</name>
</gene>
<dbReference type="Proteomes" id="UP001145069">
    <property type="component" value="Unassembled WGS sequence"/>
</dbReference>
<name>A0A9X4AGJ3_9BACI</name>
<sequence>MACKKEYVELMHKYLDREITRDEEYSLRSHLQSCEACQSHFHELKRTVTLLETTSKLQVSSNFTEKVMNHLPKENKRISYMRWFKRHPILSAAAVFFIFMFGSILSVWNQDSQLSVSKEKDLIIQGDTIIVPEGVTVEGDLVVKNGDLKVDGSINGDVVIINGEHLMASAGDVVGEIDQVNQVFEWIWYSIKGFFKEVFSLANIFWMVP</sequence>
<dbReference type="AlphaFoldDB" id="A0A9X4AGJ3"/>
<comment type="caution">
    <text evidence="5">The sequence shown here is derived from an EMBL/GenBank/DDBJ whole genome shotgun (WGS) entry which is preliminary data.</text>
</comment>
<dbReference type="InterPro" id="IPR041916">
    <property type="entry name" value="Anti_sigma_zinc_sf"/>
</dbReference>
<evidence type="ECO:0000259" key="4">
    <source>
        <dbReference type="Pfam" id="PF13490"/>
    </source>
</evidence>
<comment type="similarity">
    <text evidence="1">Belongs to the zinc-associated anti-sigma factor (ZAS) superfamily. Anti-sigma-W factor family.</text>
</comment>
<keyword evidence="3" id="KW-1133">Transmembrane helix</keyword>